<evidence type="ECO:0000313" key="8">
    <source>
        <dbReference type="Proteomes" id="UP000199236"/>
    </source>
</evidence>
<dbReference type="InterPro" id="IPR029149">
    <property type="entry name" value="Creatin/AminoP/Spt16_N"/>
</dbReference>
<dbReference type="InterPro" id="IPR000994">
    <property type="entry name" value="Pept_M24"/>
</dbReference>
<feature type="domain" description="Peptidase M24" evidence="4">
    <location>
        <begin position="319"/>
        <end position="533"/>
    </location>
</feature>
<evidence type="ECO:0000313" key="7">
    <source>
        <dbReference type="EMBL" id="SFO65375.1"/>
    </source>
</evidence>
<dbReference type="STRING" id="655353.SAMN04488056_11059"/>
<dbReference type="EMBL" id="FOVR01000010">
    <property type="protein sequence ID" value="SFO65375.1"/>
    <property type="molecule type" value="Genomic_DNA"/>
</dbReference>
<dbReference type="Pfam" id="PF01321">
    <property type="entry name" value="Creatinase_N"/>
    <property type="match status" value="1"/>
</dbReference>
<keyword evidence="7" id="KW-0645">Protease</keyword>
<accession>A0A1I5IXT9</accession>
<dbReference type="RefSeq" id="WP_090074237.1">
    <property type="nucleotide sequence ID" value="NZ_FOVR01000010.1"/>
</dbReference>
<feature type="domain" description="Peptidase M24 C-terminal" evidence="6">
    <location>
        <begin position="545"/>
        <end position="603"/>
    </location>
</feature>
<dbReference type="Pfam" id="PF00557">
    <property type="entry name" value="Peptidase_M24"/>
    <property type="match status" value="1"/>
</dbReference>
<protein>
    <submittedName>
        <fullName evidence="7">Xaa-Pro aminopeptidase</fullName>
    </submittedName>
</protein>
<evidence type="ECO:0000259" key="6">
    <source>
        <dbReference type="Pfam" id="PF16188"/>
    </source>
</evidence>
<dbReference type="Gene3D" id="3.90.230.10">
    <property type="entry name" value="Creatinase/methionine aminopeptidase superfamily"/>
    <property type="match status" value="1"/>
</dbReference>
<feature type="domain" description="Creatinase N-terminal" evidence="5">
    <location>
        <begin position="17"/>
        <end position="147"/>
    </location>
</feature>
<gene>
    <name evidence="7" type="ORF">SAMN04488056_11059</name>
</gene>
<keyword evidence="2" id="KW-0479">Metal-binding</keyword>
<dbReference type="GO" id="GO:0070006">
    <property type="term" value="F:metalloaminopeptidase activity"/>
    <property type="evidence" value="ECO:0007669"/>
    <property type="project" value="InterPro"/>
</dbReference>
<dbReference type="PANTHER" id="PTHR43763:SF6">
    <property type="entry name" value="XAA-PRO AMINOPEPTIDASE 1"/>
    <property type="match status" value="1"/>
</dbReference>
<dbReference type="InterPro" id="IPR036005">
    <property type="entry name" value="Creatinase/aminopeptidase-like"/>
</dbReference>
<keyword evidence="8" id="KW-1185">Reference proteome</keyword>
<dbReference type="Pfam" id="PF16189">
    <property type="entry name" value="Creatinase_N_2"/>
    <property type="match status" value="1"/>
</dbReference>
<dbReference type="InterPro" id="IPR000587">
    <property type="entry name" value="Creatinase_N"/>
</dbReference>
<dbReference type="InterPro" id="IPR050422">
    <property type="entry name" value="X-Pro_aminopeptidase_P"/>
</dbReference>
<evidence type="ECO:0000259" key="4">
    <source>
        <dbReference type="Pfam" id="PF00557"/>
    </source>
</evidence>
<evidence type="ECO:0000256" key="2">
    <source>
        <dbReference type="ARBA" id="ARBA00022723"/>
    </source>
</evidence>
<sequence>MFQDFSDTANPDQGRLRIPLLREQLKTQGLDGFIMSRADEFGGENMAPYAERLEWLTGFTGSAGSAVILEKSAAIFVDGRYTLQVQDQVDTKLLTPVAILEKSVSQWLSGTLEGGETIGFDPWLYTQSAVDRFRKTCEEKGATLVVCETNPVDAIWTDHPIRPQNPIVPHPMELAGEPSEDKLGKIAKGFASKAHATFITQGDSIAWLFNIRGSDVACAPLPLAFAIVRADATAYLFTDLAKLPDETRAHLPTQVTIAPFEDLPAIIAALSGPDKSWMLDETIVPFAIKTMIEDAGSPIIKAADPCLKPKAIKNAAELEGMRKAHHRDGLAMCQFLHWLDTMAPTDTLDEIAATKALEEFRASTGCLKDISFDTIAGAGPNGAIVHYRVTEATNRKFDQNSLFLVDSGGQYPDGTTDITRTIAIGTPDAEMKDRFTRVLKGMIALTLARFPADTKGIQLDTLARQPLWEVGLDYAHGTGHGVGSYLCCHEGPQSISKRGGVALEEGNVLSNEPGYYKTGAWGIRIENLITVTKAETIAGGELPIHGFETLTLCPIDQRLIDVSLLDEREIGWLNDYHEQVFAELSAELPEDVRAWLAQATKPIHAA</sequence>
<reference evidence="7 8" key="1">
    <citation type="submission" date="2016-10" db="EMBL/GenBank/DDBJ databases">
        <authorList>
            <person name="de Groot N.N."/>
        </authorList>
    </citation>
    <scope>NUCLEOTIDE SEQUENCE [LARGE SCALE GENOMIC DNA]</scope>
    <source>
        <strain evidence="7 8">CGMCC 1.9157</strain>
    </source>
</reference>
<organism evidence="7 8">
    <name type="scientific">Cohaesibacter marisflavi</name>
    <dbReference type="NCBI Taxonomy" id="655353"/>
    <lineage>
        <taxon>Bacteria</taxon>
        <taxon>Pseudomonadati</taxon>
        <taxon>Pseudomonadota</taxon>
        <taxon>Alphaproteobacteria</taxon>
        <taxon>Hyphomicrobiales</taxon>
        <taxon>Cohaesibacteraceae</taxon>
    </lineage>
</organism>
<dbReference type="InterPro" id="IPR032416">
    <property type="entry name" value="Peptidase_M24_C"/>
</dbReference>
<name>A0A1I5IXT9_9HYPH</name>
<dbReference type="PANTHER" id="PTHR43763">
    <property type="entry name" value="XAA-PRO AMINOPEPTIDASE 1"/>
    <property type="match status" value="1"/>
</dbReference>
<evidence type="ECO:0000256" key="1">
    <source>
        <dbReference type="ARBA" id="ARBA00008766"/>
    </source>
</evidence>
<evidence type="ECO:0000256" key="3">
    <source>
        <dbReference type="ARBA" id="ARBA00022801"/>
    </source>
</evidence>
<dbReference type="OrthoDB" id="9806388at2"/>
<dbReference type="AlphaFoldDB" id="A0A1I5IXT9"/>
<dbReference type="GO" id="GO:0046872">
    <property type="term" value="F:metal ion binding"/>
    <property type="evidence" value="ECO:0007669"/>
    <property type="project" value="UniProtKB-KW"/>
</dbReference>
<dbReference type="FunFam" id="3.90.230.10:FF:000009">
    <property type="entry name" value="xaa-Pro aminopeptidase 2"/>
    <property type="match status" value="1"/>
</dbReference>
<proteinExistence type="inferred from homology"/>
<dbReference type="Proteomes" id="UP000199236">
    <property type="component" value="Unassembled WGS sequence"/>
</dbReference>
<dbReference type="SUPFAM" id="SSF55920">
    <property type="entry name" value="Creatinase/aminopeptidase"/>
    <property type="match status" value="1"/>
</dbReference>
<evidence type="ECO:0000259" key="5">
    <source>
        <dbReference type="Pfam" id="PF01321"/>
    </source>
</evidence>
<dbReference type="CDD" id="cd01085">
    <property type="entry name" value="APP"/>
    <property type="match status" value="1"/>
</dbReference>
<dbReference type="GO" id="GO:0005737">
    <property type="term" value="C:cytoplasm"/>
    <property type="evidence" value="ECO:0007669"/>
    <property type="project" value="UniProtKB-ARBA"/>
</dbReference>
<dbReference type="Gene3D" id="3.40.350.10">
    <property type="entry name" value="Creatinase/prolidase N-terminal domain"/>
    <property type="match status" value="2"/>
</dbReference>
<dbReference type="SUPFAM" id="SSF53092">
    <property type="entry name" value="Creatinase/prolidase N-terminal domain"/>
    <property type="match status" value="1"/>
</dbReference>
<dbReference type="Pfam" id="PF16188">
    <property type="entry name" value="Peptidase_M24_C"/>
    <property type="match status" value="1"/>
</dbReference>
<comment type="similarity">
    <text evidence="1">Belongs to the peptidase M24B family.</text>
</comment>
<dbReference type="InterPro" id="IPR033740">
    <property type="entry name" value="Pept_M24B"/>
</dbReference>
<keyword evidence="3" id="KW-0378">Hydrolase</keyword>
<keyword evidence="7" id="KW-0031">Aminopeptidase</keyword>